<accession>A0AAW8EQ60</accession>
<sequence length="1017" mass="95537">MNKIFRTLWSPTVGTWVAAPEISRGHARSCSGGGVRAVATAAALLVCAAPVLAAGGAGGQPVGDTTLNAGAGGSDGTGGTGGLNDTTVNSFGGAGGSSTPGGVTAGANANIGGFGGATPGAGGAAGATSTPTGPGAFQGDAGGAGQAQTGGPGAGDGYGGGGGGSFQGASLANTVTNSPDSYTGGSGGAGGNGYWAAGGGGAGGYGAILNGPLGNYTATGSSTGGAGGKGGDAFSQAGGGGSGGGGFYLNATNPGLSFTNTGTLAGGAGGVGGVELPGARANASGGGGGAGGIGATLAGVAVTVSNTGSIVGGAGGAGGAAGGGAGGTGSPGSGGDGGAGLASTGAGATLTNTGAITGGAGGAGGANSNGGASGANGVGGAGVTGANLALTNGGTISGGLGGDGVTRAAAVAFTGGANSLTLNTGSSMSGAIAIGTSATASVIAGADGLDVNNALLLGGTGTIDTNGHDLAWSGPISGASNLVKAGAGVLTLDGTDTHAGGTNVAAGTLRAGAANALSAASAFTVASGATLDLAGNSQAIASMANSGTVSLVGTVPGTTLTVNGPWVGNGGTLRLGTALGGSASASDRLILSGATAVASGTTNVQITNLGGLGALTTGNGIEVISAINGATTTAQTTRSAFSLAGVHVDAGAYEYRLYAADASGTGENWYLRSTAAAVPPAVPPAGGGTGGVLVPTYRAEVPLYAALPEQLRQSSLAMLGNMHQRTGDDFAAGVNTSTPAQGYRQAWGRIISTDRTISQGGTVSPTSKGRLTGFQAGTDLWADPNFRVGVYVGQLDGDMRVNGFASGLANLAVGTNDLKSQYLGAYATWKNDGGLYVDGVLQAGRHRYTASPALGLSSGGKGNSLLASIEAGQSFAIAEHWTIEPQVQLVHQRVNLGDVGIPGALVQQDGHNGWLARAGVRVKGEIATGAGLLQPYVRANVYRSGSGSDVTRFIGPAGFADIATRTGGTSTELAAGGTLQLAENMSVYAELGKLWGSGGDARIKSGVNASVGVKMRW</sequence>
<dbReference type="Pfam" id="PF03797">
    <property type="entry name" value="Autotransporter"/>
    <property type="match status" value="1"/>
</dbReference>
<dbReference type="CDD" id="cd01344">
    <property type="entry name" value="PL2_Passenger_AT"/>
    <property type="match status" value="1"/>
</dbReference>
<gene>
    <name evidence="4" type="ORF">J2W39_005919</name>
</gene>
<dbReference type="SUPFAM" id="SSF103515">
    <property type="entry name" value="Autotransporter"/>
    <property type="match status" value="1"/>
</dbReference>
<dbReference type="AlphaFoldDB" id="A0AAW8EQ60"/>
<dbReference type="RefSeq" id="WP_307596668.1">
    <property type="nucleotide sequence ID" value="NZ_JAUSRV010000019.1"/>
</dbReference>
<protein>
    <submittedName>
        <fullName evidence="4">Outer membrane autotransporter protein</fullName>
    </submittedName>
</protein>
<dbReference type="InterPro" id="IPR051551">
    <property type="entry name" value="Autotransporter_adhesion"/>
</dbReference>
<dbReference type="InterPro" id="IPR011050">
    <property type="entry name" value="Pectin_lyase_fold/virulence"/>
</dbReference>
<dbReference type="Pfam" id="PF18883">
    <property type="entry name" value="AC_1"/>
    <property type="match status" value="1"/>
</dbReference>
<name>A0AAW8EQ60_VARPD</name>
<feature type="compositionally biased region" description="Low complexity" evidence="2">
    <location>
        <begin position="126"/>
        <end position="139"/>
    </location>
</feature>
<dbReference type="Gene3D" id="2.40.128.130">
    <property type="entry name" value="Autotransporter beta-domain"/>
    <property type="match status" value="1"/>
</dbReference>
<dbReference type="NCBIfam" id="TIGR01414">
    <property type="entry name" value="autotrans_barl"/>
    <property type="match status" value="1"/>
</dbReference>
<evidence type="ECO:0000313" key="5">
    <source>
        <dbReference type="Proteomes" id="UP001224845"/>
    </source>
</evidence>
<evidence type="ECO:0000256" key="1">
    <source>
        <dbReference type="ARBA" id="ARBA00023026"/>
    </source>
</evidence>
<dbReference type="InterPro" id="IPR043990">
    <property type="entry name" value="AC_1"/>
</dbReference>
<dbReference type="GO" id="GO:0019867">
    <property type="term" value="C:outer membrane"/>
    <property type="evidence" value="ECO:0007669"/>
    <property type="project" value="InterPro"/>
</dbReference>
<dbReference type="InterPro" id="IPR012332">
    <property type="entry name" value="Autotransporter_pectin_lyase_C"/>
</dbReference>
<dbReference type="SMART" id="SM00869">
    <property type="entry name" value="Autotransporter"/>
    <property type="match status" value="1"/>
</dbReference>
<dbReference type="InterPro" id="IPR005546">
    <property type="entry name" value="Autotransporte_beta"/>
</dbReference>
<feature type="region of interest" description="Disordered" evidence="2">
    <location>
        <begin position="68"/>
        <end position="97"/>
    </location>
</feature>
<feature type="compositionally biased region" description="Gly residues" evidence="2">
    <location>
        <begin position="70"/>
        <end position="82"/>
    </location>
</feature>
<feature type="region of interest" description="Disordered" evidence="2">
    <location>
        <begin position="120"/>
        <end position="162"/>
    </location>
</feature>
<dbReference type="InterPro" id="IPR036709">
    <property type="entry name" value="Autotransporte_beta_dom_sf"/>
</dbReference>
<organism evidence="4 5">
    <name type="scientific">Variovorax paradoxus</name>
    <dbReference type="NCBI Taxonomy" id="34073"/>
    <lineage>
        <taxon>Bacteria</taxon>
        <taxon>Pseudomonadati</taxon>
        <taxon>Pseudomonadota</taxon>
        <taxon>Betaproteobacteria</taxon>
        <taxon>Burkholderiales</taxon>
        <taxon>Comamonadaceae</taxon>
        <taxon>Variovorax</taxon>
    </lineage>
</organism>
<feature type="domain" description="Autotransporter" evidence="3">
    <location>
        <begin position="739"/>
        <end position="1017"/>
    </location>
</feature>
<feature type="compositionally biased region" description="Gly residues" evidence="2">
    <location>
        <begin position="140"/>
        <end position="162"/>
    </location>
</feature>
<reference evidence="4" key="1">
    <citation type="submission" date="2023-07" db="EMBL/GenBank/DDBJ databases">
        <title>Sorghum-associated microbial communities from plants grown in Nebraska, USA.</title>
        <authorList>
            <person name="Schachtman D."/>
        </authorList>
    </citation>
    <scope>NUCLEOTIDE SEQUENCE</scope>
    <source>
        <strain evidence="4">DS3315</strain>
    </source>
</reference>
<dbReference type="EMBL" id="JAUSRV010000019">
    <property type="protein sequence ID" value="MDP9974649.1"/>
    <property type="molecule type" value="Genomic_DNA"/>
</dbReference>
<dbReference type="Proteomes" id="UP001224845">
    <property type="component" value="Unassembled WGS sequence"/>
</dbReference>
<comment type="caution">
    <text evidence="4">The sequence shown here is derived from an EMBL/GenBank/DDBJ whole genome shotgun (WGS) entry which is preliminary data.</text>
</comment>
<evidence type="ECO:0000259" key="3">
    <source>
        <dbReference type="PROSITE" id="PS51208"/>
    </source>
</evidence>
<dbReference type="InterPro" id="IPR024973">
    <property type="entry name" value="ESPR"/>
</dbReference>
<dbReference type="PROSITE" id="PS51208">
    <property type="entry name" value="AUTOTRANSPORTER"/>
    <property type="match status" value="1"/>
</dbReference>
<evidence type="ECO:0000256" key="2">
    <source>
        <dbReference type="SAM" id="MobiDB-lite"/>
    </source>
</evidence>
<dbReference type="PANTHER" id="PTHR35037:SF3">
    <property type="entry name" value="C-TERMINAL REGION OF AIDA-LIKE PROTEIN"/>
    <property type="match status" value="1"/>
</dbReference>
<evidence type="ECO:0000313" key="4">
    <source>
        <dbReference type="EMBL" id="MDP9974649.1"/>
    </source>
</evidence>
<keyword evidence="1" id="KW-0843">Virulence</keyword>
<proteinExistence type="predicted"/>
<dbReference type="Pfam" id="PF13018">
    <property type="entry name" value="ESPR"/>
    <property type="match status" value="1"/>
</dbReference>
<dbReference type="PANTHER" id="PTHR35037">
    <property type="entry name" value="C-TERMINAL REGION OF AIDA-LIKE PROTEIN"/>
    <property type="match status" value="1"/>
</dbReference>
<dbReference type="Gene3D" id="2.160.20.20">
    <property type="match status" value="1"/>
</dbReference>
<dbReference type="SUPFAM" id="SSF51126">
    <property type="entry name" value="Pectin lyase-like"/>
    <property type="match status" value="1"/>
</dbReference>
<dbReference type="InterPro" id="IPR006315">
    <property type="entry name" value="OM_autotransptr_brl_dom"/>
</dbReference>